<reference evidence="1" key="3">
    <citation type="submission" date="2025-09" db="UniProtKB">
        <authorList>
            <consortium name="Ensembl"/>
        </authorList>
    </citation>
    <scope>IDENTIFICATION</scope>
</reference>
<protein>
    <submittedName>
        <fullName evidence="1">Lymphocyte antigen 6 family member L</fullName>
    </submittedName>
</protein>
<evidence type="ECO:0000313" key="1">
    <source>
        <dbReference type="Ensembl" id="ENSOARP00020061782.1"/>
    </source>
</evidence>
<reference evidence="1" key="1">
    <citation type="submission" date="2020-11" db="EMBL/GenBank/DDBJ databases">
        <authorList>
            <person name="Davenport K.M."/>
            <person name="Bickhart D.M."/>
            <person name="Smith T.P.L."/>
            <person name="Murdoch B.M."/>
            <person name="Rosen B.D."/>
        </authorList>
    </citation>
    <scope>NUCLEOTIDE SEQUENCE [LARGE SCALE GENOMIC DNA]</scope>
    <source>
        <strain evidence="1">OAR_USU_Benz2616</strain>
    </source>
</reference>
<sequence length="138" mass="15261">MGALVLALWALLVSLDPAGRAREPGKNLSCYQCFKVRSPEFCSPVVCSSTDQVCVSHVLIITLRLPVRTLLSKRCAPRCPSTNMEFEWRSDSGVLSKIVRHCCSRSLCNRAPVLQEGPRALPWGLLLQVGLSLLWVLL</sequence>
<reference evidence="1" key="2">
    <citation type="submission" date="2025-08" db="UniProtKB">
        <authorList>
            <consortium name="Ensembl"/>
        </authorList>
    </citation>
    <scope>IDENTIFICATION</scope>
</reference>
<proteinExistence type="predicted"/>
<organism evidence="1">
    <name type="scientific">Ovis aries</name>
    <name type="common">Sheep</name>
    <dbReference type="NCBI Taxonomy" id="9940"/>
    <lineage>
        <taxon>Eukaryota</taxon>
        <taxon>Metazoa</taxon>
        <taxon>Chordata</taxon>
        <taxon>Craniata</taxon>
        <taxon>Vertebrata</taxon>
        <taxon>Euteleostomi</taxon>
        <taxon>Mammalia</taxon>
        <taxon>Eutheria</taxon>
        <taxon>Laurasiatheria</taxon>
        <taxon>Artiodactyla</taxon>
        <taxon>Ruminantia</taxon>
        <taxon>Pecora</taxon>
        <taxon>Bovidae</taxon>
        <taxon>Caprinae</taxon>
        <taxon>Ovis</taxon>
    </lineage>
</organism>
<accession>A0AC11ER23</accession>
<name>A0AC11ER23_SHEEP</name>
<dbReference type="Ensembl" id="ENSOART00020066249.1">
    <property type="protein sequence ID" value="ENSOARP00020061782.1"/>
    <property type="gene ID" value="ENSOARG00020035558.1"/>
</dbReference>
<gene>
    <name evidence="1" type="primary">LY6L</name>
</gene>